<keyword evidence="2" id="KW-1185">Reference proteome</keyword>
<feature type="non-terminal residue" evidence="1">
    <location>
        <position position="1"/>
    </location>
</feature>
<dbReference type="Proteomes" id="UP001211907">
    <property type="component" value="Unassembled WGS sequence"/>
</dbReference>
<dbReference type="InterPro" id="IPR028042">
    <property type="entry name" value="DUF4639"/>
</dbReference>
<dbReference type="PANTHER" id="PTHR34438">
    <property type="entry name" value="SI:DKEY-97L20.6"/>
    <property type="match status" value="1"/>
</dbReference>
<sequence>MASTFALSVIQSPPTVAKDSASDWFTILDTEEGENLACSIVDAIVQRGQEVLFEKHIESQVLPYAVQFAKDTFLKIVEWEFFKKDSGEILAETWDPDDEPQPAIIDSWARGAIPVKNSPIRCVPERKPVHILSLSSSVNALSVSSEKAPPVKPANSVARGSISATRISNSSMSSATKKAVSQTLSSQGSKVIGKGSQANRCALNHEFEETEISASVAAELSIIQENKKAVIKLQGFENENSGVKKPVEVGYDSEGRILIVKKASP</sequence>
<dbReference type="AlphaFoldDB" id="A0AAD5XE59"/>
<proteinExistence type="predicted"/>
<dbReference type="PANTHER" id="PTHR34438:SF1">
    <property type="entry name" value="CHROMOSOME 2 OPEN READING FRAME 81"/>
    <property type="match status" value="1"/>
</dbReference>
<protein>
    <submittedName>
        <fullName evidence="1">Uncharacterized protein</fullName>
    </submittedName>
</protein>
<evidence type="ECO:0000313" key="2">
    <source>
        <dbReference type="Proteomes" id="UP001211907"/>
    </source>
</evidence>
<organism evidence="1 2">
    <name type="scientific">Physocladia obscura</name>
    <dbReference type="NCBI Taxonomy" id="109957"/>
    <lineage>
        <taxon>Eukaryota</taxon>
        <taxon>Fungi</taxon>
        <taxon>Fungi incertae sedis</taxon>
        <taxon>Chytridiomycota</taxon>
        <taxon>Chytridiomycota incertae sedis</taxon>
        <taxon>Chytridiomycetes</taxon>
        <taxon>Chytridiales</taxon>
        <taxon>Chytriomycetaceae</taxon>
        <taxon>Physocladia</taxon>
    </lineage>
</organism>
<gene>
    <name evidence="1" type="ORF">HK100_011447</name>
</gene>
<accession>A0AAD5XE59</accession>
<reference evidence="1" key="1">
    <citation type="submission" date="2020-05" db="EMBL/GenBank/DDBJ databases">
        <title>Phylogenomic resolution of chytrid fungi.</title>
        <authorList>
            <person name="Stajich J.E."/>
            <person name="Amses K."/>
            <person name="Simmons R."/>
            <person name="Seto K."/>
            <person name="Myers J."/>
            <person name="Bonds A."/>
            <person name="Quandt C.A."/>
            <person name="Barry K."/>
            <person name="Liu P."/>
            <person name="Grigoriev I."/>
            <person name="Longcore J.E."/>
            <person name="James T.Y."/>
        </authorList>
    </citation>
    <scope>NUCLEOTIDE SEQUENCE</scope>
    <source>
        <strain evidence="1">JEL0513</strain>
    </source>
</reference>
<evidence type="ECO:0000313" key="1">
    <source>
        <dbReference type="EMBL" id="KAJ3123889.1"/>
    </source>
</evidence>
<dbReference type="EMBL" id="JADGJH010000708">
    <property type="protein sequence ID" value="KAJ3123889.1"/>
    <property type="molecule type" value="Genomic_DNA"/>
</dbReference>
<comment type="caution">
    <text evidence="1">The sequence shown here is derived from an EMBL/GenBank/DDBJ whole genome shotgun (WGS) entry which is preliminary data.</text>
</comment>
<name>A0AAD5XE59_9FUNG</name>
<dbReference type="Pfam" id="PF15479">
    <property type="entry name" value="DUF4639"/>
    <property type="match status" value="1"/>
</dbReference>